<evidence type="ECO:0000313" key="2">
    <source>
        <dbReference type="EMBL" id="RRO20752.1"/>
    </source>
</evidence>
<dbReference type="EMBL" id="RSAA01000001">
    <property type="protein sequence ID" value="RRO20752.1"/>
    <property type="molecule type" value="Genomic_DNA"/>
</dbReference>
<dbReference type="PROSITE" id="PS51186">
    <property type="entry name" value="GNAT"/>
    <property type="match status" value="1"/>
</dbReference>
<dbReference type="InterPro" id="IPR016181">
    <property type="entry name" value="Acyl_CoA_acyltransferase"/>
</dbReference>
<sequence length="181" mass="19620">MTTTSSARTVARGARGRAVPVFNELRLHKWTGGRPCTLKELEAKYLRQSAGSSPDGEQGWLNWGLRRLSDERVVGTVQTTLSPLGTPGFSAELAWVVGSDHQGNGYAREAATAMVKWLRTHDVVEVTAHVHPQHEASNTMARALGMTTTNVVADGEVLRRGSGSWFEAACDGEDERAATNF</sequence>
<proteinExistence type="predicted"/>
<dbReference type="Pfam" id="PF13302">
    <property type="entry name" value="Acetyltransf_3"/>
    <property type="match status" value="1"/>
</dbReference>
<evidence type="ECO:0000259" key="1">
    <source>
        <dbReference type="PROSITE" id="PS51186"/>
    </source>
</evidence>
<keyword evidence="2" id="KW-0808">Transferase</keyword>
<name>A0A3R8QAR5_9PSEU</name>
<dbReference type="AlphaFoldDB" id="A0A3R8QAR5"/>
<dbReference type="PANTHER" id="PTHR43792">
    <property type="entry name" value="GNAT FAMILY, PUTATIVE (AFU_ORTHOLOGUE AFUA_3G00765)-RELATED-RELATED"/>
    <property type="match status" value="1"/>
</dbReference>
<dbReference type="InterPro" id="IPR000182">
    <property type="entry name" value="GNAT_dom"/>
</dbReference>
<reference evidence="2 3" key="1">
    <citation type="submission" date="2018-11" db="EMBL/GenBank/DDBJ databases">
        <title>Saccharopolyspora rhizosphaerae sp. nov., an actinomycete isolated from rhizosphere soil in Thailand.</title>
        <authorList>
            <person name="Intra B."/>
            <person name="Euanorasetr J."/>
            <person name="Take A."/>
            <person name="Inahashi Y."/>
            <person name="Mori M."/>
            <person name="Panbangred W."/>
            <person name="Matsumoto A."/>
        </authorList>
    </citation>
    <scope>NUCLEOTIDE SEQUENCE [LARGE SCALE GENOMIC DNA]</scope>
    <source>
        <strain evidence="2 3">H219</strain>
    </source>
</reference>
<protein>
    <submittedName>
        <fullName evidence="2">N-acetyltransferase</fullName>
    </submittedName>
</protein>
<dbReference type="Proteomes" id="UP000274515">
    <property type="component" value="Unassembled WGS sequence"/>
</dbReference>
<dbReference type="SUPFAM" id="SSF55729">
    <property type="entry name" value="Acyl-CoA N-acyltransferases (Nat)"/>
    <property type="match status" value="1"/>
</dbReference>
<feature type="domain" description="N-acetyltransferase" evidence="1">
    <location>
        <begin position="25"/>
        <end position="173"/>
    </location>
</feature>
<dbReference type="InterPro" id="IPR051531">
    <property type="entry name" value="N-acetyltransferase"/>
</dbReference>
<gene>
    <name evidence="2" type="ORF">EIL87_01255</name>
</gene>
<dbReference type="OrthoDB" id="4403558at2"/>
<dbReference type="CDD" id="cd04301">
    <property type="entry name" value="NAT_SF"/>
    <property type="match status" value="1"/>
</dbReference>
<dbReference type="Gene3D" id="3.40.630.30">
    <property type="match status" value="1"/>
</dbReference>
<organism evidence="2 3">
    <name type="scientific">Saccharopolyspora rhizosphaerae</name>
    <dbReference type="NCBI Taxonomy" id="2492662"/>
    <lineage>
        <taxon>Bacteria</taxon>
        <taxon>Bacillati</taxon>
        <taxon>Actinomycetota</taxon>
        <taxon>Actinomycetes</taxon>
        <taxon>Pseudonocardiales</taxon>
        <taxon>Pseudonocardiaceae</taxon>
        <taxon>Saccharopolyspora</taxon>
    </lineage>
</organism>
<evidence type="ECO:0000313" key="3">
    <source>
        <dbReference type="Proteomes" id="UP000274515"/>
    </source>
</evidence>
<accession>A0A3R8QAR5</accession>
<comment type="caution">
    <text evidence="2">The sequence shown here is derived from an EMBL/GenBank/DDBJ whole genome shotgun (WGS) entry which is preliminary data.</text>
</comment>
<keyword evidence="3" id="KW-1185">Reference proteome</keyword>
<dbReference type="GO" id="GO:0016747">
    <property type="term" value="F:acyltransferase activity, transferring groups other than amino-acyl groups"/>
    <property type="evidence" value="ECO:0007669"/>
    <property type="project" value="InterPro"/>
</dbReference>